<dbReference type="InterPro" id="IPR001357">
    <property type="entry name" value="BRCT_dom"/>
</dbReference>
<dbReference type="CDD" id="cd17723">
    <property type="entry name" value="BRCT_Rad4_rpt4"/>
    <property type="match status" value="1"/>
</dbReference>
<organism evidence="4 5">
    <name type="scientific">Lophium mytilinum</name>
    <dbReference type="NCBI Taxonomy" id="390894"/>
    <lineage>
        <taxon>Eukaryota</taxon>
        <taxon>Fungi</taxon>
        <taxon>Dikarya</taxon>
        <taxon>Ascomycota</taxon>
        <taxon>Pezizomycotina</taxon>
        <taxon>Dothideomycetes</taxon>
        <taxon>Pleosporomycetidae</taxon>
        <taxon>Mytilinidiales</taxon>
        <taxon>Mytilinidiaceae</taxon>
        <taxon>Lophium</taxon>
    </lineage>
</organism>
<feature type="region of interest" description="Disordered" evidence="2">
    <location>
        <begin position="222"/>
        <end position="248"/>
    </location>
</feature>
<dbReference type="GO" id="GO:0033314">
    <property type="term" value="P:mitotic DNA replication checkpoint signaling"/>
    <property type="evidence" value="ECO:0007669"/>
    <property type="project" value="TreeGrafter"/>
</dbReference>
<evidence type="ECO:0000256" key="1">
    <source>
        <dbReference type="ARBA" id="ARBA00022737"/>
    </source>
</evidence>
<feature type="compositionally biased region" description="Polar residues" evidence="2">
    <location>
        <begin position="633"/>
        <end position="653"/>
    </location>
</feature>
<evidence type="ECO:0000259" key="3">
    <source>
        <dbReference type="PROSITE" id="PS50172"/>
    </source>
</evidence>
<dbReference type="Gene3D" id="3.40.50.10190">
    <property type="entry name" value="BRCT domain"/>
    <property type="match status" value="4"/>
</dbReference>
<feature type="compositionally biased region" description="Polar residues" evidence="2">
    <location>
        <begin position="591"/>
        <end position="601"/>
    </location>
</feature>
<feature type="domain" description="BRCT" evidence="3">
    <location>
        <begin position="438"/>
        <end position="523"/>
    </location>
</feature>
<dbReference type="EMBL" id="MU004198">
    <property type="protein sequence ID" value="KAF2490115.1"/>
    <property type="molecule type" value="Genomic_DNA"/>
</dbReference>
<sequence length="824" mass="89689">MPGDAHHGNAQAPLAGVVLCSTAIPVEQRDDYAQIAVQMGATFKYDLTSDVTHLLIGSIDTPKYKYVAKERPDVAVVTSTWLEAVRESWMKGGDTDVGALEHEHRVPTFDGLKICLTGFDEMLQRQYISETVQQHGAEYHGDLTKSVTHLIAATASGKKYEYAKTWKIKVVSLEWLQQSVERGMALEERYFDPRAPPEERGKGAWNRTAVASVALGKRTRDTDLAKSDLDPNPRRKLRRAASSRLGSQNGSIWTEITAGGFSGKQTESDDWNAQVDDSHDNLLLDTGRAAQKVDANPGAAAQSDGAKTGQPATTDMAPPLRRLSLRPRDGVFQGRVVFIHAFDDAKTSILVQHLISHGAAVIRKSADLDLESDDDLSQGYLIVPHELASTSVPDPPEPADKLIRVTEFWVEKCLHRKQLVDHSDVLCQPFPTIGIEGFDSMVINSTGFSGTDLLHVVKTVGLMGATYEETLTAHTSVVISNTPTPHKEKLTYARDNSIPIVSASWLRECIESGEKLPFRKYILLSCRAPLLNKAPCPFVEEPTAPLSEEDQEKLRKTKQRRKVNKPQGVNKTAPKDKRPMKRANTLELVASNPSPESTGNDEANDAEESPTFPFDASASVPLQELAPEVNSPRRPSTNSAHSNSTTGSPSSKFTPAPETAEQEPSPDSVVPSKAQESLDSVIITLLAQKQAASAASAAQPAEPISRRRKRGLLGRATSGTSNPSTSASFSGPNSFDIEKGENALDENEAGEKELGQQESIPKEYMPSQSLLYEDPSVQAAREKMIRKMGGTVDEVRGVVGPIGVVRDVVSEPVVGRGVGRRRKL</sequence>
<name>A0A6A6QCJ6_9PEZI</name>
<proteinExistence type="predicted"/>
<accession>A0A6A6QCJ6</accession>
<dbReference type="SUPFAM" id="SSF52113">
    <property type="entry name" value="BRCT domain"/>
    <property type="match status" value="4"/>
</dbReference>
<gene>
    <name evidence="4" type="ORF">BU16DRAFT_622648</name>
</gene>
<evidence type="ECO:0000256" key="2">
    <source>
        <dbReference type="SAM" id="MobiDB-lite"/>
    </source>
</evidence>
<dbReference type="PROSITE" id="PS50172">
    <property type="entry name" value="BRCT"/>
    <property type="match status" value="4"/>
</dbReference>
<dbReference type="SMART" id="SM00292">
    <property type="entry name" value="BRCT"/>
    <property type="match status" value="4"/>
</dbReference>
<dbReference type="AlphaFoldDB" id="A0A6A6QCJ6"/>
<dbReference type="OrthoDB" id="251770at2759"/>
<dbReference type="Pfam" id="PF12738">
    <property type="entry name" value="PTCB-BRCT"/>
    <property type="match status" value="3"/>
</dbReference>
<dbReference type="CDD" id="cd18433">
    <property type="entry name" value="BRCT_Rad4_rpt3"/>
    <property type="match status" value="1"/>
</dbReference>
<feature type="region of interest" description="Disordered" evidence="2">
    <location>
        <begin position="541"/>
        <end position="615"/>
    </location>
</feature>
<feature type="domain" description="BRCT" evidence="3">
    <location>
        <begin position="327"/>
        <end position="427"/>
    </location>
</feature>
<dbReference type="PANTHER" id="PTHR13561:SF20">
    <property type="entry name" value="DNA TOPOISOMERASE 2-BINDING PROTEIN 1"/>
    <property type="match status" value="1"/>
</dbReference>
<feature type="domain" description="BRCT" evidence="3">
    <location>
        <begin position="9"/>
        <end position="82"/>
    </location>
</feature>
<dbReference type="InterPro" id="IPR036420">
    <property type="entry name" value="BRCT_dom_sf"/>
</dbReference>
<feature type="compositionally biased region" description="Polar residues" evidence="2">
    <location>
        <begin position="717"/>
        <end position="733"/>
    </location>
</feature>
<dbReference type="PANTHER" id="PTHR13561">
    <property type="entry name" value="DNA REPLICATION REGULATOR DPB11-RELATED"/>
    <property type="match status" value="1"/>
</dbReference>
<dbReference type="GO" id="GO:0006270">
    <property type="term" value="P:DNA replication initiation"/>
    <property type="evidence" value="ECO:0007669"/>
    <property type="project" value="TreeGrafter"/>
</dbReference>
<protein>
    <recommendedName>
        <fullName evidence="3">BRCT domain-containing protein</fullName>
    </recommendedName>
</protein>
<evidence type="ECO:0000313" key="4">
    <source>
        <dbReference type="EMBL" id="KAF2490115.1"/>
    </source>
</evidence>
<dbReference type="Proteomes" id="UP000799750">
    <property type="component" value="Unassembled WGS sequence"/>
</dbReference>
<feature type="compositionally biased region" description="Basic residues" evidence="2">
    <location>
        <begin position="555"/>
        <end position="564"/>
    </location>
</feature>
<feature type="region of interest" description="Disordered" evidence="2">
    <location>
        <begin position="693"/>
        <end position="763"/>
    </location>
</feature>
<feature type="domain" description="BRCT" evidence="3">
    <location>
        <begin position="104"/>
        <end position="193"/>
    </location>
</feature>
<feature type="region of interest" description="Disordered" evidence="2">
    <location>
        <begin position="293"/>
        <end position="319"/>
    </location>
</feature>
<feature type="compositionally biased region" description="Basic and acidic residues" evidence="2">
    <location>
        <begin position="222"/>
        <end position="233"/>
    </location>
</feature>
<dbReference type="FunFam" id="3.40.50.10190:FF:000010">
    <property type="entry name" value="DNA topoisomerase II binding protein 1"/>
    <property type="match status" value="1"/>
</dbReference>
<evidence type="ECO:0000313" key="5">
    <source>
        <dbReference type="Proteomes" id="UP000799750"/>
    </source>
</evidence>
<dbReference type="InterPro" id="IPR059215">
    <property type="entry name" value="BRCT2_TopBP1-like"/>
</dbReference>
<feature type="region of interest" description="Disordered" evidence="2">
    <location>
        <begin position="627"/>
        <end position="674"/>
    </location>
</feature>
<keyword evidence="1" id="KW-0677">Repeat</keyword>
<reference evidence="4" key="1">
    <citation type="journal article" date="2020" name="Stud. Mycol.">
        <title>101 Dothideomycetes genomes: a test case for predicting lifestyles and emergence of pathogens.</title>
        <authorList>
            <person name="Haridas S."/>
            <person name="Albert R."/>
            <person name="Binder M."/>
            <person name="Bloem J."/>
            <person name="Labutti K."/>
            <person name="Salamov A."/>
            <person name="Andreopoulos B."/>
            <person name="Baker S."/>
            <person name="Barry K."/>
            <person name="Bills G."/>
            <person name="Bluhm B."/>
            <person name="Cannon C."/>
            <person name="Castanera R."/>
            <person name="Culley D."/>
            <person name="Daum C."/>
            <person name="Ezra D."/>
            <person name="Gonzalez J."/>
            <person name="Henrissat B."/>
            <person name="Kuo A."/>
            <person name="Liang C."/>
            <person name="Lipzen A."/>
            <person name="Lutzoni F."/>
            <person name="Magnuson J."/>
            <person name="Mondo S."/>
            <person name="Nolan M."/>
            <person name="Ohm R."/>
            <person name="Pangilinan J."/>
            <person name="Park H.-J."/>
            <person name="Ramirez L."/>
            <person name="Alfaro M."/>
            <person name="Sun H."/>
            <person name="Tritt A."/>
            <person name="Yoshinaga Y."/>
            <person name="Zwiers L.-H."/>
            <person name="Turgeon B."/>
            <person name="Goodwin S."/>
            <person name="Spatafora J."/>
            <person name="Crous P."/>
            <person name="Grigoriev I."/>
        </authorList>
    </citation>
    <scope>NUCLEOTIDE SEQUENCE</scope>
    <source>
        <strain evidence="4">CBS 269.34</strain>
    </source>
</reference>
<keyword evidence="5" id="KW-1185">Reference proteome</keyword>
<dbReference type="CDD" id="cd17731">
    <property type="entry name" value="BRCT_TopBP1_rpt2_like"/>
    <property type="match status" value="1"/>
</dbReference>
<dbReference type="GO" id="GO:0007095">
    <property type="term" value="P:mitotic G2 DNA damage checkpoint signaling"/>
    <property type="evidence" value="ECO:0007669"/>
    <property type="project" value="TreeGrafter"/>
</dbReference>